<evidence type="ECO:0000313" key="1">
    <source>
        <dbReference type="Proteomes" id="UP000001554"/>
    </source>
</evidence>
<dbReference type="GeneID" id="118415234"/>
<keyword evidence="1" id="KW-1185">Reference proteome</keyword>
<sequence length="262" mass="29147">MSCFIQSLHPRVAQWSSPKAKMAALMKNAATRLTTMLRPCTCVMVSQRNGTKKRDNIEKQKVRTKIWVDYDMLHKVFNKVDRAHIGTVGQERAAAEWITRCGGAVRVQDVEEWFYNYNNLGTGPLGKFVIEEIDASWADVQAEGFDHLDGLKAVRTLKFSRCTYLQDACLERLAPLSHSLHSLEISHCGQLVTDRGILALQDLKLLQRLHLVDLPGVKDPEVTLQTLQSALPSCFITAELGDAGAEQTAQMASQSHGTDATL</sequence>
<accession>A0A9J7MQS3</accession>
<dbReference type="AlphaFoldDB" id="A0A9J7MQS3"/>
<reference evidence="1" key="1">
    <citation type="journal article" date="2020" name="Nat. Ecol. Evol.">
        <title>Deeply conserved synteny resolves early events in vertebrate evolution.</title>
        <authorList>
            <person name="Simakov O."/>
            <person name="Marletaz F."/>
            <person name="Yue J.X."/>
            <person name="O'Connell B."/>
            <person name="Jenkins J."/>
            <person name="Brandt A."/>
            <person name="Calef R."/>
            <person name="Tung C.H."/>
            <person name="Huang T.K."/>
            <person name="Schmutz J."/>
            <person name="Satoh N."/>
            <person name="Yu J.K."/>
            <person name="Putnam N.H."/>
            <person name="Green R.E."/>
            <person name="Rokhsar D.S."/>
        </authorList>
    </citation>
    <scope>NUCLEOTIDE SEQUENCE [LARGE SCALE GENOMIC DNA]</scope>
    <source>
        <strain evidence="1">S238N-H82</strain>
    </source>
</reference>
<dbReference type="OMA" id="TMLRPCT"/>
<dbReference type="KEGG" id="bfo:118415234"/>
<organism evidence="1 2">
    <name type="scientific">Branchiostoma floridae</name>
    <name type="common">Florida lancelet</name>
    <name type="synonym">Amphioxus</name>
    <dbReference type="NCBI Taxonomy" id="7739"/>
    <lineage>
        <taxon>Eukaryota</taxon>
        <taxon>Metazoa</taxon>
        <taxon>Chordata</taxon>
        <taxon>Cephalochordata</taxon>
        <taxon>Leptocardii</taxon>
        <taxon>Amphioxiformes</taxon>
        <taxon>Branchiostomatidae</taxon>
        <taxon>Branchiostoma</taxon>
    </lineage>
</organism>
<dbReference type="InterPro" id="IPR032675">
    <property type="entry name" value="LRR_dom_sf"/>
</dbReference>
<gene>
    <name evidence="2" type="primary">LOC118415234</name>
</gene>
<dbReference type="RefSeq" id="XP_035675544.1">
    <property type="nucleotide sequence ID" value="XM_035819651.1"/>
</dbReference>
<dbReference type="Proteomes" id="UP000001554">
    <property type="component" value="Chromosome 1"/>
</dbReference>
<proteinExistence type="predicted"/>
<evidence type="ECO:0000313" key="2">
    <source>
        <dbReference type="RefSeq" id="XP_035675544.1"/>
    </source>
</evidence>
<protein>
    <submittedName>
        <fullName evidence="2">ATP synthase subunit s, mitochondrial-like isoform X1</fullName>
    </submittedName>
</protein>
<reference evidence="2" key="2">
    <citation type="submission" date="2025-08" db="UniProtKB">
        <authorList>
            <consortium name="RefSeq"/>
        </authorList>
    </citation>
    <scope>IDENTIFICATION</scope>
    <source>
        <strain evidence="2">S238N-H82</strain>
        <tissue evidence="2">Testes</tissue>
    </source>
</reference>
<name>A0A9J7MQS3_BRAFL</name>
<dbReference type="Gene3D" id="3.80.10.10">
    <property type="entry name" value="Ribonuclease Inhibitor"/>
    <property type="match status" value="1"/>
</dbReference>
<dbReference type="SUPFAM" id="SSF52047">
    <property type="entry name" value="RNI-like"/>
    <property type="match status" value="1"/>
</dbReference>
<dbReference type="OrthoDB" id="5859291at2759"/>